<feature type="transmembrane region" description="Helical" evidence="9">
    <location>
        <begin position="254"/>
        <end position="275"/>
    </location>
</feature>
<dbReference type="PROSITE" id="PS51012">
    <property type="entry name" value="ABC_TM2"/>
    <property type="match status" value="1"/>
</dbReference>
<evidence type="ECO:0000256" key="4">
    <source>
        <dbReference type="ARBA" id="ARBA00022475"/>
    </source>
</evidence>
<dbReference type="Pfam" id="PF01061">
    <property type="entry name" value="ABC2_membrane"/>
    <property type="match status" value="1"/>
</dbReference>
<keyword evidence="3 9" id="KW-0813">Transport</keyword>
<name>A0ABS5PN57_9FIRM</name>
<keyword evidence="12" id="KW-1185">Reference proteome</keyword>
<keyword evidence="7 9" id="KW-1133">Transmembrane helix</keyword>
<dbReference type="PANTHER" id="PTHR30413:SF8">
    <property type="entry name" value="TRANSPORT PERMEASE PROTEIN"/>
    <property type="match status" value="1"/>
</dbReference>
<protein>
    <recommendedName>
        <fullName evidence="9">Transport permease protein</fullName>
    </recommendedName>
</protein>
<evidence type="ECO:0000256" key="7">
    <source>
        <dbReference type="ARBA" id="ARBA00022989"/>
    </source>
</evidence>
<dbReference type="Proteomes" id="UP000746471">
    <property type="component" value="Unassembled WGS sequence"/>
</dbReference>
<keyword evidence="8 9" id="KW-0472">Membrane</keyword>
<comment type="similarity">
    <text evidence="2 9">Belongs to the ABC-2 integral membrane protein family.</text>
</comment>
<feature type="domain" description="ABC transmembrane type-2" evidence="10">
    <location>
        <begin position="60"/>
        <end position="278"/>
    </location>
</feature>
<evidence type="ECO:0000256" key="3">
    <source>
        <dbReference type="ARBA" id="ARBA00022448"/>
    </source>
</evidence>
<comment type="subcellular location">
    <subcellularLocation>
        <location evidence="1">Cell inner membrane</location>
        <topology evidence="1">Multi-pass membrane protein</topology>
    </subcellularLocation>
    <subcellularLocation>
        <location evidence="9">Cell membrane</location>
        <topology evidence="9">Multi-pass membrane protein</topology>
    </subcellularLocation>
</comment>
<feature type="transmembrane region" description="Helical" evidence="9">
    <location>
        <begin position="58"/>
        <end position="79"/>
    </location>
</feature>
<evidence type="ECO:0000256" key="8">
    <source>
        <dbReference type="ARBA" id="ARBA00023136"/>
    </source>
</evidence>
<organism evidence="11 12">
    <name type="scientific">Fusibacter paucivorans</name>
    <dbReference type="NCBI Taxonomy" id="76009"/>
    <lineage>
        <taxon>Bacteria</taxon>
        <taxon>Bacillati</taxon>
        <taxon>Bacillota</taxon>
        <taxon>Clostridia</taxon>
        <taxon>Eubacteriales</taxon>
        <taxon>Eubacteriales Family XII. Incertae Sedis</taxon>
        <taxon>Fusibacter</taxon>
    </lineage>
</organism>
<feature type="transmembrane region" description="Helical" evidence="9">
    <location>
        <begin position="6"/>
        <end position="28"/>
    </location>
</feature>
<dbReference type="PANTHER" id="PTHR30413">
    <property type="entry name" value="INNER MEMBRANE TRANSPORT PERMEASE"/>
    <property type="match status" value="1"/>
</dbReference>
<reference evidence="11 12" key="1">
    <citation type="submission" date="2021-05" db="EMBL/GenBank/DDBJ databases">
        <title>Fusibacter ferrireducens sp. nov., an anaerobic, sulfur- and Fe-reducing bacterium isolated from the mangrove sediment.</title>
        <authorList>
            <person name="Qiu D."/>
        </authorList>
    </citation>
    <scope>NUCLEOTIDE SEQUENCE [LARGE SCALE GENOMIC DNA]</scope>
    <source>
        <strain evidence="11 12">DSM 12116</strain>
    </source>
</reference>
<keyword evidence="6 9" id="KW-0812">Transmembrane</keyword>
<evidence type="ECO:0000256" key="1">
    <source>
        <dbReference type="ARBA" id="ARBA00004429"/>
    </source>
</evidence>
<gene>
    <name evidence="11" type="ORF">KHM83_07995</name>
</gene>
<feature type="transmembrane region" description="Helical" evidence="9">
    <location>
        <begin position="139"/>
        <end position="158"/>
    </location>
</feature>
<sequence>MEIQRIFVYCGILLIFSASLIAALRLIYNDHSLIKLQKHKFLFTQLVKRDFTLKYKRTILGMLWSVLSPLFNLLIMWLIFKRLLGNSVDHFVVYLFSGQLVFSYFSDATNQGMTSLIDNASIFTKVNVPKYMFLFSKNISSLINFGLTLIIFFIFVFLEGIPITEYYIMLAYPIVCLILFNVGMGLVLSGMYVFFRDMQYLWGIATQLIMWLSAIFYSIDSYPQVGQNLFLLNPIYLFIRYIRKIVIEGQVPSVGFHLIMGGYTVLVLLLGFRMYKKNNHSFLYYV</sequence>
<evidence type="ECO:0000259" key="10">
    <source>
        <dbReference type="PROSITE" id="PS51012"/>
    </source>
</evidence>
<evidence type="ECO:0000256" key="9">
    <source>
        <dbReference type="RuleBase" id="RU361157"/>
    </source>
</evidence>
<comment type="caution">
    <text evidence="11">The sequence shown here is derived from an EMBL/GenBank/DDBJ whole genome shotgun (WGS) entry which is preliminary data.</text>
</comment>
<dbReference type="InterPro" id="IPR047817">
    <property type="entry name" value="ABC2_TM_bact-type"/>
</dbReference>
<dbReference type="EMBL" id="JAHBCL010000011">
    <property type="protein sequence ID" value="MBS7526614.1"/>
    <property type="molecule type" value="Genomic_DNA"/>
</dbReference>
<accession>A0ABS5PN57</accession>
<proteinExistence type="inferred from homology"/>
<keyword evidence="5" id="KW-0997">Cell inner membrane</keyword>
<evidence type="ECO:0000256" key="5">
    <source>
        <dbReference type="ARBA" id="ARBA00022519"/>
    </source>
</evidence>
<feature type="transmembrane region" description="Helical" evidence="9">
    <location>
        <begin position="170"/>
        <end position="193"/>
    </location>
</feature>
<evidence type="ECO:0000256" key="6">
    <source>
        <dbReference type="ARBA" id="ARBA00022692"/>
    </source>
</evidence>
<evidence type="ECO:0000313" key="12">
    <source>
        <dbReference type="Proteomes" id="UP000746471"/>
    </source>
</evidence>
<feature type="transmembrane region" description="Helical" evidence="9">
    <location>
        <begin position="200"/>
        <end position="219"/>
    </location>
</feature>
<evidence type="ECO:0000256" key="2">
    <source>
        <dbReference type="ARBA" id="ARBA00007783"/>
    </source>
</evidence>
<evidence type="ECO:0000313" key="11">
    <source>
        <dbReference type="EMBL" id="MBS7526614.1"/>
    </source>
</evidence>
<keyword evidence="4 9" id="KW-1003">Cell membrane</keyword>
<dbReference type="InterPro" id="IPR013525">
    <property type="entry name" value="ABC2_TM"/>
</dbReference>